<sequence>MAGGGEIVRVANRPDLWDVRVSSAGLSRFSNTWVDGACGGLLYADNTAENTKRCETTIDAVVEGLGAQMRESIEGIAATWKPTEPAPILLQLKSMFLSMPFPISSEPMNLSAAIPSLQKEVTKYTKPDHQFTWLSTKSVLATSKINWCRNW</sequence>
<organism evidence="1 2">
    <name type="scientific">Tothia fuscella</name>
    <dbReference type="NCBI Taxonomy" id="1048955"/>
    <lineage>
        <taxon>Eukaryota</taxon>
        <taxon>Fungi</taxon>
        <taxon>Dikarya</taxon>
        <taxon>Ascomycota</taxon>
        <taxon>Pezizomycotina</taxon>
        <taxon>Dothideomycetes</taxon>
        <taxon>Pleosporomycetidae</taxon>
        <taxon>Venturiales</taxon>
        <taxon>Cylindrosympodiaceae</taxon>
        <taxon>Tothia</taxon>
    </lineage>
</organism>
<comment type="caution">
    <text evidence="1">The sequence shown here is derived from an EMBL/GenBank/DDBJ whole genome shotgun (WGS) entry which is preliminary data.</text>
</comment>
<gene>
    <name evidence="1" type="ORF">EJ08DRAFT_663770</name>
</gene>
<keyword evidence="2" id="KW-1185">Reference proteome</keyword>
<proteinExistence type="predicted"/>
<evidence type="ECO:0000313" key="2">
    <source>
        <dbReference type="Proteomes" id="UP000800235"/>
    </source>
</evidence>
<dbReference type="Proteomes" id="UP000800235">
    <property type="component" value="Unassembled WGS sequence"/>
</dbReference>
<protein>
    <submittedName>
        <fullName evidence="1">Uncharacterized protein</fullName>
    </submittedName>
</protein>
<name>A0A9P4NKN2_9PEZI</name>
<accession>A0A9P4NKN2</accession>
<dbReference type="AlphaFoldDB" id="A0A9P4NKN2"/>
<evidence type="ECO:0000313" key="1">
    <source>
        <dbReference type="EMBL" id="KAF2424886.1"/>
    </source>
</evidence>
<reference evidence="1" key="1">
    <citation type="journal article" date="2020" name="Stud. Mycol.">
        <title>101 Dothideomycetes genomes: a test case for predicting lifestyles and emergence of pathogens.</title>
        <authorList>
            <person name="Haridas S."/>
            <person name="Albert R."/>
            <person name="Binder M."/>
            <person name="Bloem J."/>
            <person name="Labutti K."/>
            <person name="Salamov A."/>
            <person name="Andreopoulos B."/>
            <person name="Baker S."/>
            <person name="Barry K."/>
            <person name="Bills G."/>
            <person name="Bluhm B."/>
            <person name="Cannon C."/>
            <person name="Castanera R."/>
            <person name="Culley D."/>
            <person name="Daum C."/>
            <person name="Ezra D."/>
            <person name="Gonzalez J."/>
            <person name="Henrissat B."/>
            <person name="Kuo A."/>
            <person name="Liang C."/>
            <person name="Lipzen A."/>
            <person name="Lutzoni F."/>
            <person name="Magnuson J."/>
            <person name="Mondo S."/>
            <person name="Nolan M."/>
            <person name="Ohm R."/>
            <person name="Pangilinan J."/>
            <person name="Park H.-J."/>
            <person name="Ramirez L."/>
            <person name="Alfaro M."/>
            <person name="Sun H."/>
            <person name="Tritt A."/>
            <person name="Yoshinaga Y."/>
            <person name="Zwiers L.-H."/>
            <person name="Turgeon B."/>
            <person name="Goodwin S."/>
            <person name="Spatafora J."/>
            <person name="Crous P."/>
            <person name="Grigoriev I."/>
        </authorList>
    </citation>
    <scope>NUCLEOTIDE SEQUENCE</scope>
    <source>
        <strain evidence="1">CBS 130266</strain>
    </source>
</reference>
<dbReference type="EMBL" id="MU007072">
    <property type="protein sequence ID" value="KAF2424886.1"/>
    <property type="molecule type" value="Genomic_DNA"/>
</dbReference>